<gene>
    <name evidence="1" type="ORF">SCF082_LOCUS52037</name>
</gene>
<organism evidence="1 2">
    <name type="scientific">Durusdinium trenchii</name>
    <dbReference type="NCBI Taxonomy" id="1381693"/>
    <lineage>
        <taxon>Eukaryota</taxon>
        <taxon>Sar</taxon>
        <taxon>Alveolata</taxon>
        <taxon>Dinophyceae</taxon>
        <taxon>Suessiales</taxon>
        <taxon>Symbiodiniaceae</taxon>
        <taxon>Durusdinium</taxon>
    </lineage>
</organism>
<dbReference type="Proteomes" id="UP001642464">
    <property type="component" value="Unassembled WGS sequence"/>
</dbReference>
<feature type="non-terminal residue" evidence="1">
    <location>
        <position position="1423"/>
    </location>
</feature>
<dbReference type="NCBIfam" id="TIGR01643">
    <property type="entry name" value="YD_repeat_2x"/>
    <property type="match status" value="1"/>
</dbReference>
<evidence type="ECO:0000313" key="1">
    <source>
        <dbReference type="EMBL" id="CAK9112214.1"/>
    </source>
</evidence>
<dbReference type="PANTHER" id="PTHR32305:SF15">
    <property type="entry name" value="PROTEIN RHSA-RELATED"/>
    <property type="match status" value="1"/>
</dbReference>
<evidence type="ECO:0000313" key="2">
    <source>
        <dbReference type="Proteomes" id="UP001642464"/>
    </source>
</evidence>
<proteinExistence type="predicted"/>
<accession>A0ABP0SIL2</accession>
<keyword evidence="2" id="KW-1185">Reference proteome</keyword>
<name>A0ABP0SIL2_9DINO</name>
<reference evidence="1 2" key="1">
    <citation type="submission" date="2024-02" db="EMBL/GenBank/DDBJ databases">
        <authorList>
            <person name="Chen Y."/>
            <person name="Shah S."/>
            <person name="Dougan E. K."/>
            <person name="Thang M."/>
            <person name="Chan C."/>
        </authorList>
    </citation>
    <scope>NUCLEOTIDE SEQUENCE [LARGE SCALE GENOMIC DNA]</scope>
</reference>
<protein>
    <submittedName>
        <fullName evidence="1">Uncharacterized protein</fullName>
    </submittedName>
</protein>
<dbReference type="EMBL" id="CAXAMM010043902">
    <property type="protein sequence ID" value="CAK9112214.1"/>
    <property type="molecule type" value="Genomic_DNA"/>
</dbReference>
<dbReference type="Gene3D" id="2.180.10.10">
    <property type="entry name" value="RHS repeat-associated core"/>
    <property type="match status" value="2"/>
</dbReference>
<comment type="caution">
    <text evidence="1">The sequence shown here is derived from an EMBL/GenBank/DDBJ whole genome shotgun (WGS) entry which is preliminary data.</text>
</comment>
<sequence length="1423" mass="152122">MEATLLQQRTRDLPLGLQGMLRMASGAYGSRASARTRGRGAVACVVAAGLAFSSSSVCADDVLNLYDAQLVTYQASPTLIQDLAPRAGQRGVYLDGSMRASGLMGGILPGHSGSDLGFNGKRTLGGHVDLFTGSVQVTDVDLAFPADPGGNWVVGRTYNTRQDDSGHHVSQGPQGNNWAMANPEISLFEGATDDLDVLYLVGGADRYAAFQRIGVSDDEFQGINGATGIVQYAAGAGSEPDTYTLTQPDGTRLVFFGFDTHSGVAKGQLWKKIGPGGATAFVGHETTGSTAISVGFDTGGMNPTNLLTVAYDSAENGGRRYTYTYDTERVIEVKAEICSSGDWSSPGTVTEVGKVEYGYYGSIESYGSEWDLKSVTVTMPTNESGVSLVTRTYYRYWVGSFNDSTNPGHASALQYIVEEEGYRQADYADSNFANNSPFSMSESALKPYAAAYFEYDSSRRVDKAWFNGRCGCSGGTNGEHTITYDTTGSEASPYDDTWKRRAVVKQPDGLYVSVLFDEAGQVFGEARTADDPSTAPGDTWATRAVRGSDALIDEIATPANVSSYTHSTGVFARPNGTGLVRVIDRVSSGALTGFIEGYEYKEGATGTSYVERQMDYETRSLTIGSATLDVPFVDARRAVFADNETSGTLAAADYDETSVSRTWWSATATDIGYIRPKVVTTTLPAVATLENGENTTHTRISYVRENGHTAFMKAEDGIYDYMEYADGLMVESIRDAKLNEGGVFDADPNGVFGITETGDGWDVRTTYVYDDQGRRTRVTAPDGDVSEVYRTVLKDRRPVTISIPLVIDNGGPVTYYGPAGMSVSDHAGNGVASVRITLSGGSTTTGLSSWIDETDDDPLTAVDHGSVSRYSTALYSESGAVLDESRSYFDIPASGAGMEGTNYDATFFAYDEMGRRIRTKDATGTISRAVYDDLGRMTSSEIGTNDYDDPGGEASGTNNMVTVSETEYDSGNDGGNSYVTKTTAFVVDSATDRRDTLYTHDVRGRTKLTQSAAAPHSLVKLDNLGRTLAMGQYSSVSGLTASSDPTSVTSNRVSLSEMAYDARGRVWKNIRHEITQSTGASADTLESLTWYDEAGRTIKVQGGRLAKTAYDRLGRATDQYVLGQMNDSAYGDADDVTGDHVMEQVVTVYESDESSLVVASAVIQREHDDTSTTGALDSGADGDLLAFTAANITGRIQISATWYDVLDRPVTSAMYGTNGGSTFDRDGLSTPNQGSSTVIVSDTVYNADGEVSTSTDPENVATVFVYDDLGRQTSGTVSSGKSEIASGRLLRAVVYPDSTNTADEGSDIDSSDTDVVSFSYNALGQVVRREDQAGNVIETAYDVLGRATSSSVTTLASGFNGDVRRVEHAYLDRGLLETVTQYDVSTGGSTNETDQIKYTYDGWGNATKIQQDHDSVISGNAHD</sequence>
<dbReference type="InterPro" id="IPR006530">
    <property type="entry name" value="YD"/>
</dbReference>
<dbReference type="PANTHER" id="PTHR32305">
    <property type="match status" value="1"/>
</dbReference>
<dbReference type="InterPro" id="IPR050708">
    <property type="entry name" value="T6SS_VgrG/RHS"/>
</dbReference>